<organism evidence="1 2">
    <name type="scientific">Flavobacterium hungaricum</name>
    <dbReference type="NCBI Taxonomy" id="2082725"/>
    <lineage>
        <taxon>Bacteria</taxon>
        <taxon>Pseudomonadati</taxon>
        <taxon>Bacteroidota</taxon>
        <taxon>Flavobacteriia</taxon>
        <taxon>Flavobacteriales</taxon>
        <taxon>Flavobacteriaceae</taxon>
        <taxon>Flavobacterium</taxon>
    </lineage>
</organism>
<comment type="caution">
    <text evidence="1">The sequence shown here is derived from an EMBL/GenBank/DDBJ whole genome shotgun (WGS) entry which is preliminary data.</text>
</comment>
<dbReference type="RefSeq" id="WP_194139775.1">
    <property type="nucleotide sequence ID" value="NZ_PRDM01000004.1"/>
</dbReference>
<keyword evidence="2" id="KW-1185">Reference proteome</keyword>
<reference evidence="1 2" key="1">
    <citation type="submission" date="2018-07" db="EMBL/GenBank/DDBJ databases">
        <title>Genome assembly of strain KB82.</title>
        <authorList>
            <person name="Kukolya J."/>
            <person name="Horvath B."/>
            <person name="Nagy I."/>
            <person name="Toth A."/>
        </authorList>
    </citation>
    <scope>NUCLEOTIDE SEQUENCE [LARGE SCALE GENOMIC DNA]</scope>
    <source>
        <strain evidence="1 2">Kb82</strain>
    </source>
</reference>
<evidence type="ECO:0000313" key="2">
    <source>
        <dbReference type="Proteomes" id="UP000640614"/>
    </source>
</evidence>
<dbReference type="EMBL" id="PRDM01000004">
    <property type="protein sequence ID" value="MBE8726585.1"/>
    <property type="molecule type" value="Genomic_DNA"/>
</dbReference>
<evidence type="ECO:0000313" key="1">
    <source>
        <dbReference type="EMBL" id="MBE8726585.1"/>
    </source>
</evidence>
<proteinExistence type="predicted"/>
<protein>
    <submittedName>
        <fullName evidence="1">Uncharacterized protein</fullName>
    </submittedName>
</protein>
<name>A0ABR9TMJ0_9FLAO</name>
<sequence>MAERETSSDLYLKKQIHFLEIQKAIAKCLGLAELKSGIQIIRNEKGLRENEIAVDYIWVVNIARSFVGWGSIFGIKFKENKFREHENPAELIQGLFLFNNNKPEIFTIKSTDTSDEIINSFHFNLFKTNDNITLDGAAYQIRIVSKNIDTYIDVNNPNTEDWKEWERKIWELGYKLSQESNNPEMKILFE</sequence>
<gene>
    <name evidence="1" type="ORF">C4F50_16820</name>
</gene>
<dbReference type="Proteomes" id="UP000640614">
    <property type="component" value="Unassembled WGS sequence"/>
</dbReference>
<accession>A0ABR9TMJ0</accession>